<dbReference type="AlphaFoldDB" id="A0A1Y2K8E3"/>
<reference evidence="1 2" key="1">
    <citation type="journal article" date="2016" name="BMC Genomics">
        <title>Combined genomic and structural analyses of a cultured magnetotactic bacterium reveals its niche adaptation to a dynamic environment.</title>
        <authorList>
            <person name="Araujo A.C."/>
            <person name="Morillo V."/>
            <person name="Cypriano J."/>
            <person name="Teixeira L.C."/>
            <person name="Leao P."/>
            <person name="Lyra S."/>
            <person name="Almeida L.G."/>
            <person name="Bazylinski D.A."/>
            <person name="Vasconcellos A.T."/>
            <person name="Abreu F."/>
            <person name="Lins U."/>
        </authorList>
    </citation>
    <scope>NUCLEOTIDE SEQUENCE [LARGE SCALE GENOMIC DNA]</scope>
    <source>
        <strain evidence="1 2">IT-1</strain>
    </source>
</reference>
<accession>A0A1Y2K8E3</accession>
<organism evidence="1 2">
    <name type="scientific">Magnetofaba australis IT-1</name>
    <dbReference type="NCBI Taxonomy" id="1434232"/>
    <lineage>
        <taxon>Bacteria</taxon>
        <taxon>Pseudomonadati</taxon>
        <taxon>Pseudomonadota</taxon>
        <taxon>Magnetococcia</taxon>
        <taxon>Magnetococcales</taxon>
        <taxon>Magnetococcaceae</taxon>
        <taxon>Magnetofaba</taxon>
    </lineage>
</organism>
<evidence type="ECO:0000313" key="2">
    <source>
        <dbReference type="Proteomes" id="UP000194003"/>
    </source>
</evidence>
<name>A0A1Y2K8E3_9PROT</name>
<dbReference type="EMBL" id="LVJN01000015">
    <property type="protein sequence ID" value="OSM07018.1"/>
    <property type="molecule type" value="Genomic_DNA"/>
</dbReference>
<comment type="caution">
    <text evidence="1">The sequence shown here is derived from an EMBL/GenBank/DDBJ whole genome shotgun (WGS) entry which is preliminary data.</text>
</comment>
<dbReference type="STRING" id="1434232.MAIT1_00075"/>
<proteinExistence type="predicted"/>
<evidence type="ECO:0008006" key="3">
    <source>
        <dbReference type="Google" id="ProtNLM"/>
    </source>
</evidence>
<dbReference type="Proteomes" id="UP000194003">
    <property type="component" value="Unassembled WGS sequence"/>
</dbReference>
<protein>
    <recommendedName>
        <fullName evidence="3">Replication initiation factor</fullName>
    </recommendedName>
</protein>
<evidence type="ECO:0000313" key="1">
    <source>
        <dbReference type="EMBL" id="OSM07018.1"/>
    </source>
</evidence>
<keyword evidence="2" id="KW-1185">Reference proteome</keyword>
<gene>
    <name evidence="1" type="ORF">MAIT1_00075</name>
</gene>
<sequence length="377" mass="44138">MRILAESVDTVRQMYRGKIRESRLAEIQAVIDSGDCYYRHGGWEWHVAKMGKKSGYLYKLQNNQWGYIILLKSFYKKPDEVGTHLKIEVAPTRIAQTFVGELQGFLDSFAYTFLLNHEPCECAIHLAVDIQGWDLPEDFEKRLKRQGSLQRTFNGIQELEYQGLDNVCATYGKRETVMFGKASGLQFTVYRKDLEMVKSDKVDFYRQLWGEMYEADKPVWRIEARFHHSVMREIGNGTDGARVRTYYQATDILTDLWRYALERNRLMDSVRFIDPMWQLLMEDVEFIKSAQGLNIKRVKKQDAAAIEKNIGLMLGNAITVAVRRGVTFEQLIISLRNFALWEDIEGWYLSKDMTFNDFVIWLRKKVHERRMTSKVAA</sequence>